<dbReference type="InterPro" id="IPR014757">
    <property type="entry name" value="Tscrpt_reg_IclR_C"/>
</dbReference>
<gene>
    <name evidence="8" type="ORF">SAMN05443545_10366</name>
</gene>
<name>A0A1H2X080_9GAMM</name>
<dbReference type="GO" id="GO:0045892">
    <property type="term" value="P:negative regulation of DNA-templated transcription"/>
    <property type="evidence" value="ECO:0007669"/>
    <property type="project" value="TreeGrafter"/>
</dbReference>
<evidence type="ECO:0000256" key="2">
    <source>
        <dbReference type="ARBA" id="ARBA00023125"/>
    </source>
</evidence>
<keyword evidence="3" id="KW-0804">Transcription</keyword>
<evidence type="ECO:0000313" key="9">
    <source>
        <dbReference type="Proteomes" id="UP000198500"/>
    </source>
</evidence>
<evidence type="ECO:0000259" key="6">
    <source>
        <dbReference type="PROSITE" id="PS51077"/>
    </source>
</evidence>
<evidence type="ECO:0000256" key="4">
    <source>
        <dbReference type="ARBA" id="ARBA00040379"/>
    </source>
</evidence>
<evidence type="ECO:0000256" key="3">
    <source>
        <dbReference type="ARBA" id="ARBA00023163"/>
    </source>
</evidence>
<dbReference type="PROSITE" id="PS51077">
    <property type="entry name" value="HTH_ICLR"/>
    <property type="match status" value="1"/>
</dbReference>
<dbReference type="EMBL" id="FNNI01000003">
    <property type="protein sequence ID" value="SDW86245.1"/>
    <property type="molecule type" value="Genomic_DNA"/>
</dbReference>
<dbReference type="GO" id="GO:0003677">
    <property type="term" value="F:DNA binding"/>
    <property type="evidence" value="ECO:0007669"/>
    <property type="project" value="UniProtKB-KW"/>
</dbReference>
<dbReference type="Gene3D" id="3.30.450.40">
    <property type="match status" value="1"/>
</dbReference>
<dbReference type="InterPro" id="IPR050707">
    <property type="entry name" value="HTH_MetabolicPath_Reg"/>
</dbReference>
<dbReference type="InterPro" id="IPR029016">
    <property type="entry name" value="GAF-like_dom_sf"/>
</dbReference>
<keyword evidence="2" id="KW-0238">DNA-binding</keyword>
<accession>A0A1H2X080</accession>
<dbReference type="Gene3D" id="1.10.10.10">
    <property type="entry name" value="Winged helix-like DNA-binding domain superfamily/Winged helix DNA-binding domain"/>
    <property type="match status" value="1"/>
</dbReference>
<dbReference type="Pfam" id="PF09339">
    <property type="entry name" value="HTH_IclR"/>
    <property type="match status" value="1"/>
</dbReference>
<dbReference type="FunFam" id="1.10.10.10:FF:000056">
    <property type="entry name" value="IclR family transcriptional regulator"/>
    <property type="match status" value="1"/>
</dbReference>
<keyword evidence="1" id="KW-0805">Transcription regulation</keyword>
<proteinExistence type="predicted"/>
<dbReference type="PANTHER" id="PTHR30136:SF24">
    <property type="entry name" value="HTH-TYPE TRANSCRIPTIONAL REPRESSOR ALLR"/>
    <property type="match status" value="1"/>
</dbReference>
<dbReference type="InterPro" id="IPR036390">
    <property type="entry name" value="WH_DNA-bd_sf"/>
</dbReference>
<protein>
    <recommendedName>
        <fullName evidence="4">HTH-type transcriptional repressor AllR</fullName>
    </recommendedName>
    <alternativeName>
        <fullName evidence="5">Negative regulator of allantoin and glyoxylate utilization operons</fullName>
    </alternativeName>
</protein>
<dbReference type="GO" id="GO:0003700">
    <property type="term" value="F:DNA-binding transcription factor activity"/>
    <property type="evidence" value="ECO:0007669"/>
    <property type="project" value="TreeGrafter"/>
</dbReference>
<dbReference type="Pfam" id="PF01614">
    <property type="entry name" value="IclR_C"/>
    <property type="match status" value="1"/>
</dbReference>
<dbReference type="SMART" id="SM00346">
    <property type="entry name" value="HTH_ICLR"/>
    <property type="match status" value="1"/>
</dbReference>
<dbReference type="PROSITE" id="PS51078">
    <property type="entry name" value="ICLR_ED"/>
    <property type="match status" value="1"/>
</dbReference>
<dbReference type="InterPro" id="IPR005471">
    <property type="entry name" value="Tscrpt_reg_IclR_N"/>
</dbReference>
<evidence type="ECO:0000259" key="7">
    <source>
        <dbReference type="PROSITE" id="PS51078"/>
    </source>
</evidence>
<dbReference type="RefSeq" id="WP_092568665.1">
    <property type="nucleotide sequence ID" value="NZ_BMXH01000004.1"/>
</dbReference>
<dbReference type="Proteomes" id="UP000198500">
    <property type="component" value="Unassembled WGS sequence"/>
</dbReference>
<feature type="domain" description="IclR-ED" evidence="7">
    <location>
        <begin position="80"/>
        <end position="274"/>
    </location>
</feature>
<keyword evidence="9" id="KW-1185">Reference proteome</keyword>
<evidence type="ECO:0000256" key="1">
    <source>
        <dbReference type="ARBA" id="ARBA00023015"/>
    </source>
</evidence>
<dbReference type="OrthoDB" id="9807558at2"/>
<organism evidence="8 9">
    <name type="scientific">Aidingimonas halophila</name>
    <dbReference type="NCBI Taxonomy" id="574349"/>
    <lineage>
        <taxon>Bacteria</taxon>
        <taxon>Pseudomonadati</taxon>
        <taxon>Pseudomonadota</taxon>
        <taxon>Gammaproteobacteria</taxon>
        <taxon>Oceanospirillales</taxon>
        <taxon>Halomonadaceae</taxon>
        <taxon>Aidingimonas</taxon>
    </lineage>
</organism>
<reference evidence="8 9" key="1">
    <citation type="submission" date="2016-10" db="EMBL/GenBank/DDBJ databases">
        <authorList>
            <person name="de Groot N.N."/>
        </authorList>
    </citation>
    <scope>NUCLEOTIDE SEQUENCE [LARGE SCALE GENOMIC DNA]</scope>
    <source>
        <strain evidence="8 9">DSM 19219</strain>
    </source>
</reference>
<dbReference type="InterPro" id="IPR036388">
    <property type="entry name" value="WH-like_DNA-bd_sf"/>
</dbReference>
<sequence>MKEPMDEAGQRPAVQGAAAVTKGLRLLQAIPDLGHEASARNIQARLGLPRPTVYRLLNTLEQEGFLERNPVGGEYVLGREILRLAQQSLATTSLQERVRGTLKAIGRATGETVHLGVPFGCHMTFVDKVESPETVRMASYIGMPIPMHSTSVGKAYLAALDESTCGQYLAQLTLDPITPHTCTTLASLRDELARTRELGYAIDDEENEHGIICFGQAIYSADGKVEGAISVSVPRYRLPADGEAKIIASIRHLCGQAGLTPLAGESLRAPRQQP</sequence>
<evidence type="ECO:0000313" key="8">
    <source>
        <dbReference type="EMBL" id="SDW86245.1"/>
    </source>
</evidence>
<dbReference type="SUPFAM" id="SSF55781">
    <property type="entry name" value="GAF domain-like"/>
    <property type="match status" value="1"/>
</dbReference>
<dbReference type="AlphaFoldDB" id="A0A1H2X080"/>
<evidence type="ECO:0000256" key="5">
    <source>
        <dbReference type="ARBA" id="ARBA00042627"/>
    </source>
</evidence>
<dbReference type="STRING" id="574349.SAMN05443545_10366"/>
<feature type="domain" description="HTH iclR-type" evidence="6">
    <location>
        <begin position="17"/>
        <end position="79"/>
    </location>
</feature>
<dbReference type="PANTHER" id="PTHR30136">
    <property type="entry name" value="HELIX-TURN-HELIX TRANSCRIPTIONAL REGULATOR, ICLR FAMILY"/>
    <property type="match status" value="1"/>
</dbReference>
<dbReference type="SUPFAM" id="SSF46785">
    <property type="entry name" value="Winged helix' DNA-binding domain"/>
    <property type="match status" value="1"/>
</dbReference>